<dbReference type="InterPro" id="IPR036388">
    <property type="entry name" value="WH-like_DNA-bd_sf"/>
</dbReference>
<keyword evidence="7" id="KW-1185">Reference proteome</keyword>
<dbReference type="InterPro" id="IPR036390">
    <property type="entry name" value="WH_DNA-bd_sf"/>
</dbReference>
<evidence type="ECO:0000256" key="3">
    <source>
        <dbReference type="ARBA" id="ARBA00023125"/>
    </source>
</evidence>
<protein>
    <submittedName>
        <fullName evidence="6">LysR family transcriptional regulator</fullName>
    </submittedName>
</protein>
<dbReference type="SUPFAM" id="SSF46785">
    <property type="entry name" value="Winged helix' DNA-binding domain"/>
    <property type="match status" value="1"/>
</dbReference>
<dbReference type="CDD" id="cd08432">
    <property type="entry name" value="PBP2_GcdR_TrpI_HvrB_AmpR_like"/>
    <property type="match status" value="1"/>
</dbReference>
<sequence>MNPHPPLHSLIAFDAAMRSNSFALAARELHVTPGAVGQQIRNLEDWLGVALFVRRIRQVQPTPEAIAYWKRIQPALTQIRDASAALRHSRRTGVWLSMPPTFAAKWFTRHMADFLTRHPDTELHLNSSTALVDFDHDQVDLAIRYFDGKAPELDATLLFADDARVYCSPAYARRIGLATPDDIARGTLLETTFHPHWPTWLADYSTLTPAQVRAIPALHFDQALLAIDAACRDQGLVMTSRLVTAEECARGALIEPFPGRLPLATGYYAVHPKRRPLSPGADAFKRWLLARFAGGSPVAPGSEAEKPRTRL</sequence>
<dbReference type="PRINTS" id="PR00039">
    <property type="entry name" value="HTHLYSR"/>
</dbReference>
<keyword evidence="2" id="KW-0805">Transcription regulation</keyword>
<dbReference type="OrthoDB" id="8683153at2"/>
<dbReference type="EMBL" id="RBXP01000011">
    <property type="protein sequence ID" value="RKT60846.1"/>
    <property type="molecule type" value="Genomic_DNA"/>
</dbReference>
<name>A0A495WH29_9RHOO</name>
<dbReference type="PROSITE" id="PS50931">
    <property type="entry name" value="HTH_LYSR"/>
    <property type="match status" value="1"/>
</dbReference>
<comment type="similarity">
    <text evidence="1">Belongs to the LysR transcriptional regulatory family.</text>
</comment>
<proteinExistence type="inferred from homology"/>
<comment type="caution">
    <text evidence="6">The sequence shown here is derived from an EMBL/GenBank/DDBJ whole genome shotgun (WGS) entry which is preliminary data.</text>
</comment>
<evidence type="ECO:0000256" key="2">
    <source>
        <dbReference type="ARBA" id="ARBA00023015"/>
    </source>
</evidence>
<dbReference type="RefSeq" id="WP_121457338.1">
    <property type="nucleotide sequence ID" value="NZ_RBXP01000011.1"/>
</dbReference>
<accession>A0A495WH29</accession>
<evidence type="ECO:0000313" key="6">
    <source>
        <dbReference type="EMBL" id="RKT60846.1"/>
    </source>
</evidence>
<dbReference type="Pfam" id="PF03466">
    <property type="entry name" value="LysR_substrate"/>
    <property type="match status" value="1"/>
</dbReference>
<evidence type="ECO:0000313" key="7">
    <source>
        <dbReference type="Proteomes" id="UP000270626"/>
    </source>
</evidence>
<dbReference type="SUPFAM" id="SSF53850">
    <property type="entry name" value="Periplasmic binding protein-like II"/>
    <property type="match status" value="1"/>
</dbReference>
<dbReference type="GO" id="GO:0003700">
    <property type="term" value="F:DNA-binding transcription factor activity"/>
    <property type="evidence" value="ECO:0007669"/>
    <property type="project" value="InterPro"/>
</dbReference>
<evidence type="ECO:0000256" key="4">
    <source>
        <dbReference type="ARBA" id="ARBA00023163"/>
    </source>
</evidence>
<evidence type="ECO:0000256" key="1">
    <source>
        <dbReference type="ARBA" id="ARBA00009437"/>
    </source>
</evidence>
<dbReference type="InterPro" id="IPR005119">
    <property type="entry name" value="LysR_subst-bd"/>
</dbReference>
<dbReference type="Proteomes" id="UP000270626">
    <property type="component" value="Unassembled WGS sequence"/>
</dbReference>
<reference evidence="6 7" key="1">
    <citation type="submission" date="2018-10" db="EMBL/GenBank/DDBJ databases">
        <title>Genomic Encyclopedia of Type Strains, Phase IV (KMG-IV): sequencing the most valuable type-strain genomes for metagenomic binning, comparative biology and taxonomic classification.</title>
        <authorList>
            <person name="Goeker M."/>
        </authorList>
    </citation>
    <scope>NUCLEOTIDE SEQUENCE [LARGE SCALE GENOMIC DNA]</scope>
    <source>
        <strain evidence="6 7">DSM 23841</strain>
    </source>
</reference>
<dbReference type="InterPro" id="IPR058163">
    <property type="entry name" value="LysR-type_TF_proteobact-type"/>
</dbReference>
<evidence type="ECO:0000259" key="5">
    <source>
        <dbReference type="PROSITE" id="PS50931"/>
    </source>
</evidence>
<organism evidence="6 7">
    <name type="scientific">Azonexus fungiphilus</name>
    <dbReference type="NCBI Taxonomy" id="146940"/>
    <lineage>
        <taxon>Bacteria</taxon>
        <taxon>Pseudomonadati</taxon>
        <taxon>Pseudomonadota</taxon>
        <taxon>Betaproteobacteria</taxon>
        <taxon>Rhodocyclales</taxon>
        <taxon>Azonexaceae</taxon>
        <taxon>Azonexus</taxon>
    </lineage>
</organism>
<dbReference type="PANTHER" id="PTHR30537">
    <property type="entry name" value="HTH-TYPE TRANSCRIPTIONAL REGULATOR"/>
    <property type="match status" value="1"/>
</dbReference>
<dbReference type="GO" id="GO:0043565">
    <property type="term" value="F:sequence-specific DNA binding"/>
    <property type="evidence" value="ECO:0007669"/>
    <property type="project" value="TreeGrafter"/>
</dbReference>
<dbReference type="Pfam" id="PF00126">
    <property type="entry name" value="HTH_1"/>
    <property type="match status" value="1"/>
</dbReference>
<dbReference type="Gene3D" id="3.40.190.10">
    <property type="entry name" value="Periplasmic binding protein-like II"/>
    <property type="match status" value="2"/>
</dbReference>
<gene>
    <name evidence="6" type="ORF">DFR40_0993</name>
</gene>
<keyword evidence="3" id="KW-0238">DNA-binding</keyword>
<dbReference type="PANTHER" id="PTHR30537:SF74">
    <property type="entry name" value="HTH-TYPE TRANSCRIPTIONAL REGULATOR TRPI"/>
    <property type="match status" value="1"/>
</dbReference>
<dbReference type="InterPro" id="IPR000847">
    <property type="entry name" value="LysR_HTH_N"/>
</dbReference>
<dbReference type="GO" id="GO:0006351">
    <property type="term" value="P:DNA-templated transcription"/>
    <property type="evidence" value="ECO:0007669"/>
    <property type="project" value="TreeGrafter"/>
</dbReference>
<dbReference type="Gene3D" id="1.10.10.10">
    <property type="entry name" value="Winged helix-like DNA-binding domain superfamily/Winged helix DNA-binding domain"/>
    <property type="match status" value="1"/>
</dbReference>
<dbReference type="AlphaFoldDB" id="A0A495WH29"/>
<keyword evidence="4" id="KW-0804">Transcription</keyword>
<feature type="domain" description="HTH lysR-type" evidence="5">
    <location>
        <begin position="5"/>
        <end position="62"/>
    </location>
</feature>